<dbReference type="AlphaFoldDB" id="I2B8R9"/>
<feature type="signal peptide" evidence="12">
    <location>
        <begin position="1"/>
        <end position="23"/>
    </location>
</feature>
<dbReference type="GO" id="GO:0009279">
    <property type="term" value="C:cell outer membrane"/>
    <property type="evidence" value="ECO:0007669"/>
    <property type="project" value="UniProtKB-SubCell"/>
</dbReference>
<dbReference type="PATRIC" id="fig|630626.3.peg.1775"/>
<sequence>MMMKKTLLHPAILSALLALPALAESTFIPLNVTTGLALGTLSGEAKERVYDPEEGGRKISQLNWKYQNAAVIKGHIDWHIMPYLSLGASGWNTLAGRGAYMHDYDWEDASQKSWTDHSWHPNTRLNNAYQFDLNATGWIFNQPDWRLGVMAGYQQSHYSFTARGGNYSYDNGSDVGEEDPRVKGISYQQNFKMPYIGLTGSYTYSNIELAGAFKYSGWVRSADTDHHHLTSTLFNGKIRNQNYYGLEGSIGYWVTPQAKIALNTAWTRVANKKGSIKAHNYDEDTLARANNASGIEHYNLVTSVGLSYRF</sequence>
<feature type="active site" evidence="11">
    <location>
        <position position="227"/>
    </location>
</feature>
<dbReference type="InterPro" id="IPR053724">
    <property type="entry name" value="OMP_A26_sf"/>
</dbReference>
<keyword evidence="7" id="KW-0064">Aspartyl protease</keyword>
<evidence type="ECO:0000256" key="5">
    <source>
        <dbReference type="ARBA" id="ARBA00022692"/>
    </source>
</evidence>
<evidence type="ECO:0000256" key="7">
    <source>
        <dbReference type="ARBA" id="ARBA00022750"/>
    </source>
</evidence>
<proteinExistence type="inferred from homology"/>
<organism evidence="13 14">
    <name type="scientific">Shimwellia blattae (strain ATCC 29907 / DSM 4481 / JCM 1650 / NBRC 105725 / CDC 9005-74)</name>
    <name type="common">Escherichia blattae</name>
    <dbReference type="NCBI Taxonomy" id="630626"/>
    <lineage>
        <taxon>Bacteria</taxon>
        <taxon>Pseudomonadati</taxon>
        <taxon>Pseudomonadota</taxon>
        <taxon>Gammaproteobacteria</taxon>
        <taxon>Enterobacterales</taxon>
        <taxon>Enterobacteriaceae</taxon>
        <taxon>Shimwellia</taxon>
    </lineage>
</organism>
<evidence type="ECO:0000256" key="9">
    <source>
        <dbReference type="ARBA" id="ARBA00023136"/>
    </source>
</evidence>
<evidence type="ECO:0000256" key="10">
    <source>
        <dbReference type="ARBA" id="ARBA00023237"/>
    </source>
</evidence>
<dbReference type="eggNOG" id="COG4571">
    <property type="taxonomic scope" value="Bacteria"/>
</dbReference>
<evidence type="ECO:0000256" key="2">
    <source>
        <dbReference type="ARBA" id="ARBA00006923"/>
    </source>
</evidence>
<evidence type="ECO:0000256" key="8">
    <source>
        <dbReference type="ARBA" id="ARBA00022801"/>
    </source>
</evidence>
<keyword evidence="10" id="KW-0998">Cell outer membrane</keyword>
<name>I2B8R9_SHIBC</name>
<gene>
    <name evidence="13" type="ordered locus">EBL_c18290</name>
</gene>
<feature type="active site" evidence="11">
    <location>
        <position position="105"/>
    </location>
</feature>
<accession>I2B8R9</accession>
<dbReference type="PROSITE" id="PS00834">
    <property type="entry name" value="OMPTIN_1"/>
    <property type="match status" value="1"/>
</dbReference>
<dbReference type="HOGENOM" id="CLU_063041_1_0_6"/>
<dbReference type="SUPFAM" id="SSF69917">
    <property type="entry name" value="OMPT-like"/>
    <property type="match status" value="1"/>
</dbReference>
<dbReference type="KEGG" id="ebt:EBL_c18290"/>
<evidence type="ECO:0000256" key="6">
    <source>
        <dbReference type="ARBA" id="ARBA00022729"/>
    </source>
</evidence>
<evidence type="ECO:0000313" key="13">
    <source>
        <dbReference type="EMBL" id="AFJ46923.1"/>
    </source>
</evidence>
<keyword evidence="4 13" id="KW-0645">Protease</keyword>
<dbReference type="Pfam" id="PF01278">
    <property type="entry name" value="Omptin"/>
    <property type="match status" value="1"/>
</dbReference>
<evidence type="ECO:0000313" key="14">
    <source>
        <dbReference type="Proteomes" id="UP000001955"/>
    </source>
</evidence>
<protein>
    <submittedName>
        <fullName evidence="13">Putative OmpT outer membrane protease</fullName>
    </submittedName>
</protein>
<dbReference type="STRING" id="630626.EBL_c18290"/>
<keyword evidence="14" id="KW-1185">Reference proteome</keyword>
<keyword evidence="6 12" id="KW-0732">Signal</keyword>
<keyword evidence="5" id="KW-0812">Transmembrane</keyword>
<dbReference type="InterPro" id="IPR000036">
    <property type="entry name" value="Peptidase_A26_omptin"/>
</dbReference>
<keyword evidence="3" id="KW-1134">Transmembrane beta strand</keyword>
<evidence type="ECO:0000256" key="4">
    <source>
        <dbReference type="ARBA" id="ARBA00022670"/>
    </source>
</evidence>
<feature type="chain" id="PRO_5003655175" evidence="12">
    <location>
        <begin position="24"/>
        <end position="310"/>
    </location>
</feature>
<feature type="active site" evidence="11">
    <location>
        <position position="103"/>
    </location>
</feature>
<dbReference type="Gene3D" id="2.40.128.90">
    <property type="entry name" value="OMPT-like"/>
    <property type="match status" value="1"/>
</dbReference>
<dbReference type="InterPro" id="IPR020079">
    <property type="entry name" value="Peptidase_A26_CS"/>
</dbReference>
<dbReference type="PIRSF" id="PIRSF001522">
    <property type="entry name" value="Peptidase_A26"/>
    <property type="match status" value="1"/>
</dbReference>
<keyword evidence="9" id="KW-0472">Membrane</keyword>
<dbReference type="GO" id="GO:0004190">
    <property type="term" value="F:aspartic-type endopeptidase activity"/>
    <property type="evidence" value="ECO:0007669"/>
    <property type="project" value="UniProtKB-KW"/>
</dbReference>
<dbReference type="PRINTS" id="PR00482">
    <property type="entry name" value="OMPTIN"/>
</dbReference>
<evidence type="ECO:0000256" key="1">
    <source>
        <dbReference type="ARBA" id="ARBA00004571"/>
    </source>
</evidence>
<evidence type="ECO:0000256" key="12">
    <source>
        <dbReference type="SAM" id="SignalP"/>
    </source>
</evidence>
<comment type="subcellular location">
    <subcellularLocation>
        <location evidence="1">Cell outer membrane</location>
        <topology evidence="1">Multi-pass membrane protein</topology>
    </subcellularLocation>
</comment>
<keyword evidence="8" id="KW-0378">Hydrolase</keyword>
<feature type="active site" evidence="11">
    <location>
        <position position="225"/>
    </location>
</feature>
<dbReference type="GO" id="GO:0006508">
    <property type="term" value="P:proteolysis"/>
    <property type="evidence" value="ECO:0007669"/>
    <property type="project" value="UniProtKB-KW"/>
</dbReference>
<dbReference type="InterPro" id="IPR020080">
    <property type="entry name" value="OM_adhesin/peptidase_omptin"/>
</dbReference>
<comment type="similarity">
    <text evidence="2">Belongs to the peptidase A26 family.</text>
</comment>
<reference evidence="13 14" key="1">
    <citation type="journal article" date="2012" name="J. Bacteriol.">
        <title>Complete genome sequence of the B12-producing Shimwellia blattae strain DSM 4481, isolated from a cockroach.</title>
        <authorList>
            <person name="Brzuszkiewicz E."/>
            <person name="Waschkowitz T."/>
            <person name="Wiezer A."/>
            <person name="Daniel R."/>
        </authorList>
    </citation>
    <scope>NUCLEOTIDE SEQUENCE [LARGE SCALE GENOMIC DNA]</scope>
    <source>
        <strain evidence="14">ATCC 29907 / DSM 4481 / JCM 1650 / NBRC 105725 / CDC 9005-74</strain>
    </source>
</reference>
<dbReference type="Proteomes" id="UP000001955">
    <property type="component" value="Chromosome"/>
</dbReference>
<dbReference type="EMBL" id="CP001560">
    <property type="protein sequence ID" value="AFJ46923.1"/>
    <property type="molecule type" value="Genomic_DNA"/>
</dbReference>
<evidence type="ECO:0000256" key="11">
    <source>
        <dbReference type="PIRSR" id="PIRSR001522-1"/>
    </source>
</evidence>
<evidence type="ECO:0000256" key="3">
    <source>
        <dbReference type="ARBA" id="ARBA00022452"/>
    </source>
</evidence>